<comment type="caution">
    <text evidence="4">The sequence shown here is derived from an EMBL/GenBank/DDBJ whole genome shotgun (WGS) entry which is preliminary data.</text>
</comment>
<dbReference type="InterPro" id="IPR016181">
    <property type="entry name" value="Acyl_CoA_acyltransferase"/>
</dbReference>
<protein>
    <submittedName>
        <fullName evidence="4">GNAT family N-acetyltransferase</fullName>
    </submittedName>
</protein>
<evidence type="ECO:0000313" key="5">
    <source>
        <dbReference type="Proteomes" id="UP001612741"/>
    </source>
</evidence>
<dbReference type="Gene3D" id="3.40.630.30">
    <property type="match status" value="1"/>
</dbReference>
<dbReference type="PROSITE" id="PS51186">
    <property type="entry name" value="GNAT"/>
    <property type="match status" value="1"/>
</dbReference>
<dbReference type="PANTHER" id="PTHR43877">
    <property type="entry name" value="AMINOALKYLPHOSPHONATE N-ACETYLTRANSFERASE-RELATED-RELATED"/>
    <property type="match status" value="1"/>
</dbReference>
<sequence>MHIENGMVEHVHPVAELHAESWRTAYSGIMPGSFLNDSLLENRLALWRERLAVPTPGAGFFVARDDDGRLRGFCYFVPKPDGRILLDNLHVRPGLTGSGIGAALLRHGLAWAAREHPAGEVYLEVLSANTRAIAFYERHGAVRTDARTCFFPQGFELPEFEYAWRA</sequence>
<dbReference type="Pfam" id="PF00583">
    <property type="entry name" value="Acetyltransf_1"/>
    <property type="match status" value="1"/>
</dbReference>
<evidence type="ECO:0000256" key="2">
    <source>
        <dbReference type="ARBA" id="ARBA00023315"/>
    </source>
</evidence>
<dbReference type="InterPro" id="IPR000182">
    <property type="entry name" value="GNAT_dom"/>
</dbReference>
<proteinExistence type="predicted"/>
<accession>A0ABW7Z423</accession>
<reference evidence="4 5" key="1">
    <citation type="submission" date="2024-10" db="EMBL/GenBank/DDBJ databases">
        <title>The Natural Products Discovery Center: Release of the First 8490 Sequenced Strains for Exploring Actinobacteria Biosynthetic Diversity.</title>
        <authorList>
            <person name="Kalkreuter E."/>
            <person name="Kautsar S.A."/>
            <person name="Yang D."/>
            <person name="Bader C.D."/>
            <person name="Teijaro C.N."/>
            <person name="Fluegel L."/>
            <person name="Davis C.M."/>
            <person name="Simpson J.R."/>
            <person name="Lauterbach L."/>
            <person name="Steele A.D."/>
            <person name="Gui C."/>
            <person name="Meng S."/>
            <person name="Li G."/>
            <person name="Viehrig K."/>
            <person name="Ye F."/>
            <person name="Su P."/>
            <person name="Kiefer A.F."/>
            <person name="Nichols A."/>
            <person name="Cepeda A.J."/>
            <person name="Yan W."/>
            <person name="Fan B."/>
            <person name="Jiang Y."/>
            <person name="Adhikari A."/>
            <person name="Zheng C.-J."/>
            <person name="Schuster L."/>
            <person name="Cowan T.M."/>
            <person name="Smanski M.J."/>
            <person name="Chevrette M.G."/>
            <person name="De Carvalho L.P.S."/>
            <person name="Shen B."/>
        </authorList>
    </citation>
    <scope>NUCLEOTIDE SEQUENCE [LARGE SCALE GENOMIC DNA]</scope>
    <source>
        <strain evidence="4 5">NPDC050545</strain>
    </source>
</reference>
<keyword evidence="1" id="KW-0808">Transferase</keyword>
<organism evidence="4 5">
    <name type="scientific">Nonomuraea typhae</name>
    <dbReference type="NCBI Taxonomy" id="2603600"/>
    <lineage>
        <taxon>Bacteria</taxon>
        <taxon>Bacillati</taxon>
        <taxon>Actinomycetota</taxon>
        <taxon>Actinomycetes</taxon>
        <taxon>Streptosporangiales</taxon>
        <taxon>Streptosporangiaceae</taxon>
        <taxon>Nonomuraea</taxon>
    </lineage>
</organism>
<keyword evidence="5" id="KW-1185">Reference proteome</keyword>
<dbReference type="CDD" id="cd04301">
    <property type="entry name" value="NAT_SF"/>
    <property type="match status" value="1"/>
</dbReference>
<evidence type="ECO:0000256" key="1">
    <source>
        <dbReference type="ARBA" id="ARBA00022679"/>
    </source>
</evidence>
<dbReference type="EMBL" id="JBITGY010000010">
    <property type="protein sequence ID" value="MFI6502843.1"/>
    <property type="molecule type" value="Genomic_DNA"/>
</dbReference>
<dbReference type="InterPro" id="IPR050832">
    <property type="entry name" value="Bact_Acetyltransf"/>
</dbReference>
<name>A0ABW7Z423_9ACTN</name>
<evidence type="ECO:0000313" key="4">
    <source>
        <dbReference type="EMBL" id="MFI6502843.1"/>
    </source>
</evidence>
<feature type="domain" description="N-acetyltransferase" evidence="3">
    <location>
        <begin position="1"/>
        <end position="166"/>
    </location>
</feature>
<dbReference type="RefSeq" id="WP_397088407.1">
    <property type="nucleotide sequence ID" value="NZ_JBITGY010000010.1"/>
</dbReference>
<dbReference type="PANTHER" id="PTHR43877:SF1">
    <property type="entry name" value="ACETYLTRANSFERASE"/>
    <property type="match status" value="1"/>
</dbReference>
<dbReference type="Proteomes" id="UP001612741">
    <property type="component" value="Unassembled WGS sequence"/>
</dbReference>
<keyword evidence="2" id="KW-0012">Acyltransferase</keyword>
<gene>
    <name evidence="4" type="ORF">ACIBG2_36075</name>
</gene>
<evidence type="ECO:0000259" key="3">
    <source>
        <dbReference type="PROSITE" id="PS51186"/>
    </source>
</evidence>
<dbReference type="SUPFAM" id="SSF55729">
    <property type="entry name" value="Acyl-CoA N-acyltransferases (Nat)"/>
    <property type="match status" value="1"/>
</dbReference>